<feature type="compositionally biased region" description="Polar residues" evidence="1">
    <location>
        <begin position="307"/>
        <end position="319"/>
    </location>
</feature>
<evidence type="ECO:0000313" key="3">
    <source>
        <dbReference type="Proteomes" id="UP001307849"/>
    </source>
</evidence>
<dbReference type="Proteomes" id="UP001307849">
    <property type="component" value="Unassembled WGS sequence"/>
</dbReference>
<sequence length="865" mass="96371">MAEVLGIVASSIQLADAALKIGNNIYKFVDNIRSAPKKVKIFRDDLDHTLALLKEIRSSLEIAKTKYNNLGDTAKLVENTLDDFNRELAESLVTVETLWARSASWRTKFKIGIKGGGEWVRIDARIKIQYNRLTAASVQLSNNLELENGERLNEIGSSVTAISIGITQDVSGPIREVQKDVQNIRTTGDTSILLIQESMALQVSHMNRVEKLHGEQFQRVTEIQDTIVANQDENSQTFVRIEETCNFMALEQENQAHDILGLDEKIGDLTDRVRNLADGLKNGMELTAVDIVTQSQAVLDGLKSLNISSGATSPTSGPKSRNEKLQLEKRKRKLSSAVRSILRLSEDPSKSKLIKGDDAEDYLAAVQDLLEILQDETDSGQDLKQELSIIATQLLGSNSLYMHRAPDAAIAKRVQNAGNRSDDVLSSFEADEVTTENYTVRKTENLDNGTLVLSSSSKKRFADDQSEVVSNRTTMTFKPKLVRGESKPSWILSMMNTFGTEGTFSVPLVIRVYNRRFYPPMDTSSPRWIARLGDLKGLQELFASGKASVYDVDEHGKSLLHTAAGLLDCREENSKAQGCLAISEFLLSQGADANLLDDKDQTPLNSLSNTVFDLPANANLPDIKIADYAFSRLLESGISNKASPFGPERAIANLVRGLAGGSVYFLDKILSRLNETEFDINCYSGCNNAIMLDLPTVPLKDPTAFAKNCAIAIRHGADINARTWNTEESCLHVLLHAIKPIPGDMFVKSEISWLSFKNYLLRTYKSRLEELLRLGADIYAKDEKYLEWTDGRNIGFTVTRDVYAHEVQDTWWSCIADAKFGYSKEEIIAREAEELGTSKEEYERYLENLSKITFEKRQELFAQAS</sequence>
<accession>A0AAN8NQ63</accession>
<feature type="region of interest" description="Disordered" evidence="1">
    <location>
        <begin position="307"/>
        <end position="329"/>
    </location>
</feature>
<reference evidence="2 3" key="1">
    <citation type="submission" date="2019-10" db="EMBL/GenBank/DDBJ databases">
        <authorList>
            <person name="Palmer J.M."/>
        </authorList>
    </citation>
    <scope>NUCLEOTIDE SEQUENCE [LARGE SCALE GENOMIC DNA]</scope>
    <source>
        <strain evidence="2 3">TWF506</strain>
    </source>
</reference>
<organism evidence="2 3">
    <name type="scientific">Arthrobotrys conoides</name>
    <dbReference type="NCBI Taxonomy" id="74498"/>
    <lineage>
        <taxon>Eukaryota</taxon>
        <taxon>Fungi</taxon>
        <taxon>Dikarya</taxon>
        <taxon>Ascomycota</taxon>
        <taxon>Pezizomycotina</taxon>
        <taxon>Orbiliomycetes</taxon>
        <taxon>Orbiliales</taxon>
        <taxon>Orbiliaceae</taxon>
        <taxon>Arthrobotrys</taxon>
    </lineage>
</organism>
<keyword evidence="3" id="KW-1185">Reference proteome</keyword>
<protein>
    <recommendedName>
        <fullName evidence="4">Fungal N-terminal domain-containing protein</fullName>
    </recommendedName>
</protein>
<name>A0AAN8NQ63_9PEZI</name>
<evidence type="ECO:0000313" key="2">
    <source>
        <dbReference type="EMBL" id="KAK6515312.1"/>
    </source>
</evidence>
<dbReference type="AlphaFoldDB" id="A0AAN8NQ63"/>
<proteinExistence type="predicted"/>
<comment type="caution">
    <text evidence="2">The sequence shown here is derived from an EMBL/GenBank/DDBJ whole genome shotgun (WGS) entry which is preliminary data.</text>
</comment>
<dbReference type="SUPFAM" id="SSF48403">
    <property type="entry name" value="Ankyrin repeat"/>
    <property type="match status" value="1"/>
</dbReference>
<dbReference type="InterPro" id="IPR036770">
    <property type="entry name" value="Ankyrin_rpt-contain_sf"/>
</dbReference>
<dbReference type="EMBL" id="JAVHJM010000004">
    <property type="protein sequence ID" value="KAK6515312.1"/>
    <property type="molecule type" value="Genomic_DNA"/>
</dbReference>
<evidence type="ECO:0000256" key="1">
    <source>
        <dbReference type="SAM" id="MobiDB-lite"/>
    </source>
</evidence>
<evidence type="ECO:0008006" key="4">
    <source>
        <dbReference type="Google" id="ProtNLM"/>
    </source>
</evidence>
<dbReference type="Gene3D" id="1.25.40.20">
    <property type="entry name" value="Ankyrin repeat-containing domain"/>
    <property type="match status" value="1"/>
</dbReference>
<gene>
    <name evidence="2" type="ORF">TWF506_007657</name>
</gene>